<dbReference type="PROSITE" id="PS50109">
    <property type="entry name" value="HIS_KIN"/>
    <property type="match status" value="1"/>
</dbReference>
<keyword evidence="15" id="KW-1185">Reference proteome</keyword>
<evidence type="ECO:0000256" key="9">
    <source>
        <dbReference type="ARBA" id="ARBA00023012"/>
    </source>
</evidence>
<dbReference type="OrthoDB" id="9809567at2"/>
<proteinExistence type="predicted"/>
<protein>
    <recommendedName>
        <fullName evidence="3">histidine kinase</fullName>
        <ecNumber evidence="3">2.7.13.3</ecNumber>
    </recommendedName>
</protein>
<feature type="domain" description="Histidine kinase" evidence="12">
    <location>
        <begin position="247"/>
        <end position="441"/>
    </location>
</feature>
<evidence type="ECO:0000256" key="3">
    <source>
        <dbReference type="ARBA" id="ARBA00012438"/>
    </source>
</evidence>
<dbReference type="InterPro" id="IPR003660">
    <property type="entry name" value="HAMP_dom"/>
</dbReference>
<dbReference type="GO" id="GO:0004673">
    <property type="term" value="F:protein histidine kinase activity"/>
    <property type="evidence" value="ECO:0007669"/>
    <property type="project" value="UniProtKB-EC"/>
</dbReference>
<gene>
    <name evidence="14" type="ORF">E2F49_01690</name>
</gene>
<keyword evidence="6 11" id="KW-0812">Transmembrane</keyword>
<name>A0A4R5UC29_9GAMM</name>
<comment type="catalytic activity">
    <reaction evidence="1">
        <text>ATP + protein L-histidine = ADP + protein N-phospho-L-histidine.</text>
        <dbReference type="EC" id="2.7.13.3"/>
    </reaction>
</comment>
<dbReference type="EC" id="2.7.13.3" evidence="3"/>
<evidence type="ECO:0000256" key="4">
    <source>
        <dbReference type="ARBA" id="ARBA00022553"/>
    </source>
</evidence>
<keyword evidence="10 11" id="KW-0472">Membrane</keyword>
<comment type="caution">
    <text evidence="14">The sequence shown here is derived from an EMBL/GenBank/DDBJ whole genome shotgun (WGS) entry which is preliminary data.</text>
</comment>
<dbReference type="InterPro" id="IPR050428">
    <property type="entry name" value="TCS_sensor_his_kinase"/>
</dbReference>
<evidence type="ECO:0000256" key="7">
    <source>
        <dbReference type="ARBA" id="ARBA00022777"/>
    </source>
</evidence>
<evidence type="ECO:0000313" key="15">
    <source>
        <dbReference type="Proteomes" id="UP000295543"/>
    </source>
</evidence>
<dbReference type="PANTHER" id="PTHR45436:SF5">
    <property type="entry name" value="SENSOR HISTIDINE KINASE TRCS"/>
    <property type="match status" value="1"/>
</dbReference>
<evidence type="ECO:0000259" key="13">
    <source>
        <dbReference type="PROSITE" id="PS50885"/>
    </source>
</evidence>
<dbReference type="InterPro" id="IPR036890">
    <property type="entry name" value="HATPase_C_sf"/>
</dbReference>
<evidence type="ECO:0000256" key="2">
    <source>
        <dbReference type="ARBA" id="ARBA00004370"/>
    </source>
</evidence>
<dbReference type="InterPro" id="IPR004358">
    <property type="entry name" value="Sig_transdc_His_kin-like_C"/>
</dbReference>
<evidence type="ECO:0000256" key="1">
    <source>
        <dbReference type="ARBA" id="ARBA00000085"/>
    </source>
</evidence>
<evidence type="ECO:0000256" key="10">
    <source>
        <dbReference type="ARBA" id="ARBA00023136"/>
    </source>
</evidence>
<evidence type="ECO:0000256" key="6">
    <source>
        <dbReference type="ARBA" id="ARBA00022692"/>
    </source>
</evidence>
<dbReference type="Gene3D" id="3.30.565.10">
    <property type="entry name" value="Histidine kinase-like ATPase, C-terminal domain"/>
    <property type="match status" value="1"/>
</dbReference>
<feature type="transmembrane region" description="Helical" evidence="11">
    <location>
        <begin position="166"/>
        <end position="186"/>
    </location>
</feature>
<dbReference type="Pfam" id="PF02518">
    <property type="entry name" value="HATPase_c"/>
    <property type="match status" value="1"/>
</dbReference>
<dbReference type="GO" id="GO:0005886">
    <property type="term" value="C:plasma membrane"/>
    <property type="evidence" value="ECO:0007669"/>
    <property type="project" value="TreeGrafter"/>
</dbReference>
<evidence type="ECO:0000256" key="8">
    <source>
        <dbReference type="ARBA" id="ARBA00022989"/>
    </source>
</evidence>
<dbReference type="InterPro" id="IPR005467">
    <property type="entry name" value="His_kinase_dom"/>
</dbReference>
<dbReference type="SMART" id="SM00387">
    <property type="entry name" value="HATPase_c"/>
    <property type="match status" value="1"/>
</dbReference>
<dbReference type="PROSITE" id="PS50885">
    <property type="entry name" value="HAMP"/>
    <property type="match status" value="1"/>
</dbReference>
<dbReference type="PRINTS" id="PR00344">
    <property type="entry name" value="BCTRLSENSOR"/>
</dbReference>
<dbReference type="RefSeq" id="WP_133392347.1">
    <property type="nucleotide sequence ID" value="NZ_SMTG01000002.1"/>
</dbReference>
<keyword evidence="4" id="KW-0597">Phosphoprotein</keyword>
<evidence type="ECO:0000259" key="12">
    <source>
        <dbReference type="PROSITE" id="PS50109"/>
    </source>
</evidence>
<keyword evidence="7 14" id="KW-0418">Kinase</keyword>
<comment type="subcellular location">
    <subcellularLocation>
        <location evidence="2">Membrane</location>
    </subcellularLocation>
</comment>
<evidence type="ECO:0000313" key="14">
    <source>
        <dbReference type="EMBL" id="TDK32804.1"/>
    </source>
</evidence>
<dbReference type="PANTHER" id="PTHR45436">
    <property type="entry name" value="SENSOR HISTIDINE KINASE YKOH"/>
    <property type="match status" value="1"/>
</dbReference>
<accession>A0A4R5UC29</accession>
<reference evidence="14 15" key="1">
    <citation type="submission" date="2019-03" db="EMBL/GenBank/DDBJ databases">
        <title>Luteimonas zhaokaii sp.nov., isolated from the rectal contents of Plateau pika in Yushu, Qinghai Province, China.</title>
        <authorList>
            <person name="Zhang G."/>
        </authorList>
    </citation>
    <scope>NUCLEOTIDE SEQUENCE [LARGE SCALE GENOMIC DNA]</scope>
    <source>
        <strain evidence="14 15">THG-MD21</strain>
    </source>
</reference>
<evidence type="ECO:0000256" key="11">
    <source>
        <dbReference type="SAM" id="Phobius"/>
    </source>
</evidence>
<dbReference type="GO" id="GO:0000160">
    <property type="term" value="P:phosphorelay signal transduction system"/>
    <property type="evidence" value="ECO:0007669"/>
    <property type="project" value="UniProtKB-KW"/>
</dbReference>
<keyword evidence="9" id="KW-0902">Two-component regulatory system</keyword>
<dbReference type="EMBL" id="SMTG01000002">
    <property type="protein sequence ID" value="TDK32804.1"/>
    <property type="molecule type" value="Genomic_DNA"/>
</dbReference>
<sequence>MKAPRALSLRWRLWLAGALGVAVSALIAGGLLGALFERSGQRALDARLDDDFATLAGLLEARGDGGWQLRREPADERWARVFSGWYWRIGDGAEALRSRSLWDDELDAGATGSGPAAWVDVDGPRAQQLRVRMQQLRLPGVAQPIPVYVAADRGDVIAETREFRQIAMLAFAAAAAALLALLAWQVEWGLRPLRRMRGILQRVRNGDDVRFGAERWPAEAAPLAEQIDDLLDEHARRVARARHAAEDLAHALKTPLAVLSAEAQRPGGDIAEVVSTQVQRMRGEIERRLAGGFAADTRQRTPVAPVADALCRLFTQTAGERVTLACDIAQDITFAGAREDMEEMLGNLVDNAVKWSRAQVRLHAWRDGASIHIAVDDDGPGMQPDAIAQALQRGVRLDTRMPGHGLGLSIVDGVAAGYGGRLVLDNRPGGFRARLELPAGAPISDA</sequence>
<dbReference type="Gene3D" id="1.10.287.130">
    <property type="match status" value="1"/>
</dbReference>
<keyword evidence="8 11" id="KW-1133">Transmembrane helix</keyword>
<keyword evidence="5" id="KW-0808">Transferase</keyword>
<evidence type="ECO:0000256" key="5">
    <source>
        <dbReference type="ARBA" id="ARBA00022679"/>
    </source>
</evidence>
<dbReference type="AlphaFoldDB" id="A0A4R5UC29"/>
<organism evidence="14 15">
    <name type="scientific">Luteimonas terrae</name>
    <dbReference type="NCBI Taxonomy" id="1530191"/>
    <lineage>
        <taxon>Bacteria</taxon>
        <taxon>Pseudomonadati</taxon>
        <taxon>Pseudomonadota</taxon>
        <taxon>Gammaproteobacteria</taxon>
        <taxon>Lysobacterales</taxon>
        <taxon>Lysobacteraceae</taxon>
        <taxon>Luteimonas</taxon>
    </lineage>
</organism>
<feature type="domain" description="HAMP" evidence="13">
    <location>
        <begin position="187"/>
        <end position="239"/>
    </location>
</feature>
<dbReference type="InterPro" id="IPR003594">
    <property type="entry name" value="HATPase_dom"/>
</dbReference>
<dbReference type="SUPFAM" id="SSF55874">
    <property type="entry name" value="ATPase domain of HSP90 chaperone/DNA topoisomerase II/histidine kinase"/>
    <property type="match status" value="1"/>
</dbReference>
<dbReference type="Proteomes" id="UP000295543">
    <property type="component" value="Unassembled WGS sequence"/>
</dbReference>